<dbReference type="SUPFAM" id="SSF51735">
    <property type="entry name" value="NAD(P)-binding Rossmann-fold domains"/>
    <property type="match status" value="1"/>
</dbReference>
<gene>
    <name evidence="7" type="ORF">DFO67_105168</name>
    <name evidence="6" type="ORF">SAMN04487959_107131</name>
</gene>
<dbReference type="EC" id="1.2.1.-" evidence="4"/>
<evidence type="ECO:0000313" key="6">
    <source>
        <dbReference type="EMBL" id="SFH65893.1"/>
    </source>
</evidence>
<name>A0A1I3BUI4_9GAMM</name>
<dbReference type="OrthoDB" id="9803304at2"/>
<dbReference type="InterPro" id="IPR006424">
    <property type="entry name" value="Glyceraldehyde-3-P_DH_1"/>
</dbReference>
<dbReference type="PROSITE" id="PS00071">
    <property type="entry name" value="GAPDH"/>
    <property type="match status" value="1"/>
</dbReference>
<dbReference type="Gene3D" id="3.40.50.720">
    <property type="entry name" value="NAD(P)-binding Rossmann-like Domain"/>
    <property type="match status" value="1"/>
</dbReference>
<evidence type="ECO:0000256" key="3">
    <source>
        <dbReference type="RuleBase" id="RU000397"/>
    </source>
</evidence>
<dbReference type="RefSeq" id="WP_092846272.1">
    <property type="nucleotide sequence ID" value="NZ_FOPY01000007.1"/>
</dbReference>
<keyword evidence="2 4" id="KW-0560">Oxidoreductase</keyword>
<dbReference type="GO" id="GO:0016620">
    <property type="term" value="F:oxidoreductase activity, acting on the aldehyde or oxo group of donors, NAD or NADP as acceptor"/>
    <property type="evidence" value="ECO:0007669"/>
    <property type="project" value="InterPro"/>
</dbReference>
<evidence type="ECO:0000256" key="2">
    <source>
        <dbReference type="ARBA" id="ARBA00023002"/>
    </source>
</evidence>
<dbReference type="SMART" id="SM00846">
    <property type="entry name" value="Gp_dh_N"/>
    <property type="match status" value="1"/>
</dbReference>
<keyword evidence="8" id="KW-1185">Reference proteome</keyword>
<protein>
    <recommendedName>
        <fullName evidence="4">Glyceraldehyde-3-phosphate dehydrogenase</fullName>
        <ecNumber evidence="4">1.2.1.-</ecNumber>
    </recommendedName>
</protein>
<dbReference type="Pfam" id="PF02800">
    <property type="entry name" value="Gp_dh_C"/>
    <property type="match status" value="1"/>
</dbReference>
<dbReference type="EMBL" id="FOPY01000007">
    <property type="protein sequence ID" value="SFH65893.1"/>
    <property type="molecule type" value="Genomic_DNA"/>
</dbReference>
<dbReference type="InterPro" id="IPR036291">
    <property type="entry name" value="NAD(P)-bd_dom_sf"/>
</dbReference>
<dbReference type="GO" id="GO:0051287">
    <property type="term" value="F:NAD binding"/>
    <property type="evidence" value="ECO:0007669"/>
    <property type="project" value="InterPro"/>
</dbReference>
<reference evidence="6 8" key="1">
    <citation type="submission" date="2016-10" db="EMBL/GenBank/DDBJ databases">
        <authorList>
            <person name="de Groot N.N."/>
        </authorList>
    </citation>
    <scope>NUCLEOTIDE SEQUENCE [LARGE SCALE GENOMIC DNA]</scope>
    <source>
        <strain evidence="6 8">CGMCC 1.6848</strain>
    </source>
</reference>
<feature type="domain" description="Glyceraldehyde 3-phosphate dehydrogenase NAD(P) binding" evidence="5">
    <location>
        <begin position="132"/>
        <end position="294"/>
    </location>
</feature>
<dbReference type="Proteomes" id="UP000294489">
    <property type="component" value="Unassembled WGS sequence"/>
</dbReference>
<evidence type="ECO:0000259" key="5">
    <source>
        <dbReference type="SMART" id="SM00846"/>
    </source>
</evidence>
<dbReference type="InterPro" id="IPR020828">
    <property type="entry name" value="GlycerAld_3-P_DH_NAD(P)-bd"/>
</dbReference>
<proteinExistence type="inferred from homology"/>
<dbReference type="NCBIfam" id="TIGR01534">
    <property type="entry name" value="GAPDH-I"/>
    <property type="match status" value="1"/>
</dbReference>
<dbReference type="PRINTS" id="PR00078">
    <property type="entry name" value="G3PDHDRGNASE"/>
</dbReference>
<dbReference type="AlphaFoldDB" id="A0A1I3BUI4"/>
<dbReference type="PANTHER" id="PTHR43454:SF1">
    <property type="entry name" value="GLYCERALDEHYDE 3-PHOSPHATE DEHYDROGENASE NAD(P) BINDING DOMAIN-CONTAINING PROTEIN"/>
    <property type="match status" value="1"/>
</dbReference>
<dbReference type="STRING" id="442341.SAMN04487959_107131"/>
<dbReference type="CDD" id="cd18126">
    <property type="entry name" value="GAPDH_I_C"/>
    <property type="match status" value="1"/>
</dbReference>
<dbReference type="GO" id="GO:0050661">
    <property type="term" value="F:NADP binding"/>
    <property type="evidence" value="ECO:0007669"/>
    <property type="project" value="InterPro"/>
</dbReference>
<dbReference type="EMBL" id="SOEC01000005">
    <property type="protein sequence ID" value="TDX30379.1"/>
    <property type="molecule type" value="Genomic_DNA"/>
</dbReference>
<dbReference type="InterPro" id="IPR020831">
    <property type="entry name" value="GlycerAld/Erythrose_P_DH"/>
</dbReference>
<dbReference type="CDD" id="cd05214">
    <property type="entry name" value="GAPDH_I_N"/>
    <property type="match status" value="1"/>
</dbReference>
<dbReference type="Pfam" id="PF00044">
    <property type="entry name" value="Gp_dh_N"/>
    <property type="match status" value="1"/>
</dbReference>
<dbReference type="Proteomes" id="UP000199040">
    <property type="component" value="Unassembled WGS sequence"/>
</dbReference>
<dbReference type="PANTHER" id="PTHR43454">
    <property type="entry name" value="GLYCERALDEHYDE-3-PHOSPHATE DEHYDROGENASE"/>
    <property type="match status" value="1"/>
</dbReference>
<dbReference type="NCBIfam" id="NF006139">
    <property type="entry name" value="PRK08289.1"/>
    <property type="match status" value="1"/>
</dbReference>
<dbReference type="InterPro" id="IPR020830">
    <property type="entry name" value="GlycerAld_3-P_DH_AS"/>
</dbReference>
<evidence type="ECO:0000256" key="4">
    <source>
        <dbReference type="RuleBase" id="RU361160"/>
    </source>
</evidence>
<dbReference type="Gene3D" id="3.30.360.10">
    <property type="entry name" value="Dihydrodipicolinate Reductase, domain 2"/>
    <property type="match status" value="1"/>
</dbReference>
<dbReference type="FunFam" id="3.30.360.10:FF:000002">
    <property type="entry name" value="Glyceraldehyde-3-phosphate dehydrogenase"/>
    <property type="match status" value="1"/>
</dbReference>
<evidence type="ECO:0000313" key="8">
    <source>
        <dbReference type="Proteomes" id="UP000199040"/>
    </source>
</evidence>
<evidence type="ECO:0000313" key="7">
    <source>
        <dbReference type="EMBL" id="TDX30379.1"/>
    </source>
</evidence>
<evidence type="ECO:0000313" key="9">
    <source>
        <dbReference type="Proteomes" id="UP000294489"/>
    </source>
</evidence>
<sequence length="486" mass="53421">MSQEKLDAHFQEWQDNEAVAEEMIPLLGKLYRKYNVVPSLYGRSLINRSVIRILKNHRYVKKVEGTELSVRDTFPLVKAMTELDLGPAHIDLGKLAVSFKKSGRSDVEDYLREELAEIVGKHGENGMGGEPKDVVLYGFGRIGRILARILVEKAGGGNLLRLRAIVVRGDGSGDDLEKRASLLRRDSIHGPFAGSISVDHDNKAIIANGNYIQVINANSPSEVDYTAYGIDNAIVVDNTGKWRDEEGLSQHLACKGVAKALLTAPGKGSVKNIVYGINHRDIGDEDRIISAASCTTNAIVPVLKAINDEYGIEHGHMETVHSYTNDQNLIDNYHKGDRRGRSAPLNMVLTETGAAKAVAKALPELGGKLTGNAIRVPTPNVSMAILNLNLEKASDTESVNNYLRDMALHSSMQKQIDYVDSPEVVSSDFVGNRHAGIVDAKATIVDGKNAVLYVWYDNEFGYSCQVVRILQYMSNVHFLYLPRARA</sequence>
<dbReference type="SUPFAM" id="SSF55347">
    <property type="entry name" value="Glyceraldehyde-3-phosphate dehydrogenase-like, C-terminal domain"/>
    <property type="match status" value="1"/>
</dbReference>
<organism evidence="6 8">
    <name type="scientific">Modicisalibacter xianhensis</name>
    <dbReference type="NCBI Taxonomy" id="442341"/>
    <lineage>
        <taxon>Bacteria</taxon>
        <taxon>Pseudomonadati</taxon>
        <taxon>Pseudomonadota</taxon>
        <taxon>Gammaproteobacteria</taxon>
        <taxon>Oceanospirillales</taxon>
        <taxon>Halomonadaceae</taxon>
        <taxon>Modicisalibacter</taxon>
    </lineage>
</organism>
<reference evidence="7 9" key="2">
    <citation type="submission" date="2019-03" db="EMBL/GenBank/DDBJ databases">
        <title>Freshwater and sediment microbial communities from various areas in North America, analyzing microbe dynamics in response to fracking.</title>
        <authorList>
            <person name="Lamendella R."/>
        </authorList>
    </citation>
    <scope>NUCLEOTIDE SEQUENCE [LARGE SCALE GENOMIC DNA]</scope>
    <source>
        <strain evidence="7 9">6_TX</strain>
    </source>
</reference>
<dbReference type="GO" id="GO:0006006">
    <property type="term" value="P:glucose metabolic process"/>
    <property type="evidence" value="ECO:0007669"/>
    <property type="project" value="InterPro"/>
</dbReference>
<accession>A0A1I3BUI4</accession>
<dbReference type="InterPro" id="IPR020829">
    <property type="entry name" value="GlycerAld_3-P_DH_cat"/>
</dbReference>
<comment type="similarity">
    <text evidence="1 3">Belongs to the glyceraldehyde-3-phosphate dehydrogenase family.</text>
</comment>
<evidence type="ECO:0000256" key="1">
    <source>
        <dbReference type="ARBA" id="ARBA00007406"/>
    </source>
</evidence>